<keyword evidence="2" id="KW-1185">Reference proteome</keyword>
<protein>
    <submittedName>
        <fullName evidence="1">58_t:CDS:1</fullName>
    </submittedName>
</protein>
<evidence type="ECO:0000313" key="2">
    <source>
        <dbReference type="Proteomes" id="UP000789366"/>
    </source>
</evidence>
<accession>A0ACA9QQ02</accession>
<reference evidence="1" key="1">
    <citation type="submission" date="2021-06" db="EMBL/GenBank/DDBJ databases">
        <authorList>
            <person name="Kallberg Y."/>
            <person name="Tangrot J."/>
            <person name="Rosling A."/>
        </authorList>
    </citation>
    <scope>NUCLEOTIDE SEQUENCE</scope>
    <source>
        <strain evidence="1">28 12/20/2015</strain>
    </source>
</reference>
<name>A0ACA9QQ02_9GLOM</name>
<proteinExistence type="predicted"/>
<dbReference type="EMBL" id="CAJVPW010047974">
    <property type="protein sequence ID" value="CAG8760423.1"/>
    <property type="molecule type" value="Genomic_DNA"/>
</dbReference>
<sequence>QFTFTSNEGIHFTKIHQKNDQGGIDGNSNALIILVLPDMNDYQGPKQK</sequence>
<comment type="caution">
    <text evidence="1">The sequence shown here is derived from an EMBL/GenBank/DDBJ whole genome shotgun (WGS) entry which is preliminary data.</text>
</comment>
<feature type="non-terminal residue" evidence="1">
    <location>
        <position position="1"/>
    </location>
</feature>
<organism evidence="1 2">
    <name type="scientific">Cetraspora pellucida</name>
    <dbReference type="NCBI Taxonomy" id="1433469"/>
    <lineage>
        <taxon>Eukaryota</taxon>
        <taxon>Fungi</taxon>
        <taxon>Fungi incertae sedis</taxon>
        <taxon>Mucoromycota</taxon>
        <taxon>Glomeromycotina</taxon>
        <taxon>Glomeromycetes</taxon>
        <taxon>Diversisporales</taxon>
        <taxon>Gigasporaceae</taxon>
        <taxon>Cetraspora</taxon>
    </lineage>
</organism>
<dbReference type="Proteomes" id="UP000789366">
    <property type="component" value="Unassembled WGS sequence"/>
</dbReference>
<evidence type="ECO:0000313" key="1">
    <source>
        <dbReference type="EMBL" id="CAG8760423.1"/>
    </source>
</evidence>
<gene>
    <name evidence="1" type="ORF">SPELUC_LOCUS15090</name>
</gene>
<feature type="non-terminal residue" evidence="1">
    <location>
        <position position="48"/>
    </location>
</feature>